<comment type="caution">
    <text evidence="1">Lacks conserved residue(s) required for the propagation of feature annotation.</text>
</comment>
<protein>
    <submittedName>
        <fullName evidence="3">PLAT domain containing metallophosphatase-like protein</fullName>
    </submittedName>
</protein>
<dbReference type="Gene3D" id="2.60.60.20">
    <property type="entry name" value="PLAT/LH2 domain"/>
    <property type="match status" value="1"/>
</dbReference>
<feature type="domain" description="PLAT" evidence="2">
    <location>
        <begin position="2"/>
        <end position="127"/>
    </location>
</feature>
<sequence>MVSYKVTVVTKTSVHSAFGSPIYIQLIGNEDSSDVTILKPGDDVPVDPDNYALFQAGQTDVFDIDTKSIDEINQIKIGFCETGFVDGWSPHYIAIENSSTNKNSYYVHDGDFRKWKGGILTLSVSNNAPPDPQGAINIIMGPILGCRALSIENEYEVCVLIVTSKNEATLPPVTFTYVTADQSKSSNGRSCDAIVIAESKDKTLWRYDWSVPWDNTQEGTCTYTLPDGRSFDCCIQSQRSAPRFTFGSCAGLTADDEIKDHPNRNIMWLHMRNEHESQPVHLMVMAGDQVYADSVITQCPSLVKWSNLSREERETAPLTDEMKDEIDEYFFNLYCTRWREPEPAWMYARVPSIMMWDDHEIIDGYGSRKMCPVFDGIYDAGRKYMLLFQLRCLRDVDLMKGDMDLHLNHCNTWLNPWPGHDERDLPLSYYVRFGNTAFLMLDTRSERTPTRILSDDSWTRVTKCLDSIEGVEHMFIIVGVPPIFPSMDIPYTVLRIIPGVQESEDDLMDHWGVLDDRQKERDWFFSIMVKFSEKKKTRVSVLSGDVHLACWGKLHTESGIVINMPTSSAIVNKPPTKIAVPYLYLASYNKSVDIPGVGKAVMSMPPVGKENSKCTFLVTQNFMTFSPATTNKGKLAYNSRLIGKPDDLFISGSIAKPRVITNYIGPFELEKPTPTAKCCVIV</sequence>
<dbReference type="SUPFAM" id="SSF56300">
    <property type="entry name" value="Metallo-dependent phosphatases"/>
    <property type="match status" value="1"/>
</dbReference>
<accession>A0A1C9TA71</accession>
<dbReference type="PANTHER" id="PTHR46689">
    <property type="entry name" value="MEMBRANE PROTEIN, PUTATIVE-RELATED"/>
    <property type="match status" value="1"/>
</dbReference>
<organism evidence="3">
    <name type="scientific">Saccoglossus kowalevskii</name>
    <name type="common">Acorn worm</name>
    <dbReference type="NCBI Taxonomy" id="10224"/>
    <lineage>
        <taxon>Eukaryota</taxon>
        <taxon>Metazoa</taxon>
        <taxon>Hemichordata</taxon>
        <taxon>Enteropneusta</taxon>
        <taxon>Harrimaniidae</taxon>
        <taxon>Saccoglossus</taxon>
    </lineage>
</organism>
<dbReference type="InterPro" id="IPR029052">
    <property type="entry name" value="Metallo-depent_PP-like"/>
</dbReference>
<reference evidence="3" key="1">
    <citation type="journal article" date="2008" name="Biol. Bull.">
        <title>cDNA sequences for transcription factors and signaling proteins of the hemichordate Saccoglossus kowalevskii: efficacy of the expressed sequence tag (EST) approach for evolutionary and developmental studies of a new organism.</title>
        <authorList>
            <person name="Freeman R.M. Jr."/>
            <person name="Wu M."/>
            <person name="Cordonnier-Pratt M.M."/>
            <person name="Pratt L.H."/>
            <person name="Gruber C.E."/>
            <person name="Smith M."/>
            <person name="Lander E.S."/>
            <person name="Stange-Thomann N."/>
            <person name="Lowe C.J."/>
            <person name="Gerhart J."/>
            <person name="Kirschner M."/>
        </authorList>
    </citation>
    <scope>NUCLEOTIDE SEQUENCE</scope>
</reference>
<dbReference type="InterPro" id="IPR038607">
    <property type="entry name" value="PhoD-like_sf"/>
</dbReference>
<dbReference type="EMBL" id="KU553339">
    <property type="protein sequence ID" value="AOR07037.1"/>
    <property type="molecule type" value="mRNA"/>
</dbReference>
<dbReference type="OrthoDB" id="9999821at2759"/>
<dbReference type="Gene3D" id="3.60.21.70">
    <property type="entry name" value="PhoD-like phosphatase"/>
    <property type="match status" value="1"/>
</dbReference>
<dbReference type="SUPFAM" id="SSF49723">
    <property type="entry name" value="Lipase/lipooxygenase domain (PLAT/LH2 domain)"/>
    <property type="match status" value="1"/>
</dbReference>
<dbReference type="Pfam" id="PF19050">
    <property type="entry name" value="PhoD_2"/>
    <property type="match status" value="1"/>
</dbReference>
<dbReference type="PROSITE" id="PS50095">
    <property type="entry name" value="PLAT"/>
    <property type="match status" value="1"/>
</dbReference>
<evidence type="ECO:0000259" key="2">
    <source>
        <dbReference type="PROSITE" id="PS50095"/>
    </source>
</evidence>
<dbReference type="InterPro" id="IPR036392">
    <property type="entry name" value="PLAT/LH2_dom_sf"/>
</dbReference>
<dbReference type="AlphaFoldDB" id="A0A1C9TA71"/>
<dbReference type="InterPro" id="IPR001024">
    <property type="entry name" value="PLAT/LH2_dom"/>
</dbReference>
<reference evidence="3" key="2">
    <citation type="submission" date="2016-01" db="EMBL/GenBank/DDBJ databases">
        <authorList>
            <person name="Oliw E.H."/>
        </authorList>
    </citation>
    <scope>NUCLEOTIDE SEQUENCE</scope>
</reference>
<dbReference type="CDD" id="cd07389">
    <property type="entry name" value="MPP_PhoD"/>
    <property type="match status" value="1"/>
</dbReference>
<dbReference type="InterPro" id="IPR018946">
    <property type="entry name" value="PhoD-like_MPP"/>
</dbReference>
<proteinExistence type="evidence at transcript level"/>
<dbReference type="InterPro" id="IPR043904">
    <property type="entry name" value="PhoD_2-like"/>
</dbReference>
<evidence type="ECO:0000256" key="1">
    <source>
        <dbReference type="PROSITE-ProRule" id="PRU00152"/>
    </source>
</evidence>
<dbReference type="GO" id="GO:0016020">
    <property type="term" value="C:membrane"/>
    <property type="evidence" value="ECO:0007669"/>
    <property type="project" value="TreeGrafter"/>
</dbReference>
<name>A0A1C9TA71_SACKO</name>
<dbReference type="PANTHER" id="PTHR46689:SF1">
    <property type="entry name" value="PHOD-LIKE PHOSPHATASE DOMAIN-CONTAINING PROTEIN"/>
    <property type="match status" value="1"/>
</dbReference>
<evidence type="ECO:0000313" key="3">
    <source>
        <dbReference type="EMBL" id="AOR07037.1"/>
    </source>
</evidence>